<accession>A0ABT2TFM1</accession>
<evidence type="ECO:0000256" key="1">
    <source>
        <dbReference type="SAM" id="MobiDB-lite"/>
    </source>
</evidence>
<keyword evidence="2" id="KW-0812">Transmembrane</keyword>
<evidence type="ECO:0000256" key="2">
    <source>
        <dbReference type="SAM" id="Phobius"/>
    </source>
</evidence>
<evidence type="ECO:0000313" key="4">
    <source>
        <dbReference type="Proteomes" id="UP001652442"/>
    </source>
</evidence>
<feature type="region of interest" description="Disordered" evidence="1">
    <location>
        <begin position="103"/>
        <end position="147"/>
    </location>
</feature>
<reference evidence="3 4" key="1">
    <citation type="journal article" date="2021" name="ISME Commun">
        <title>Automated analysis of genomic sequences facilitates high-throughput and comprehensive description of bacteria.</title>
        <authorList>
            <person name="Hitch T.C.A."/>
        </authorList>
    </citation>
    <scope>NUCLEOTIDE SEQUENCE [LARGE SCALE GENOMIC DNA]</scope>
    <source>
        <strain evidence="3 4">Sanger_109</strain>
    </source>
</reference>
<keyword evidence="4" id="KW-1185">Reference proteome</keyword>
<keyword evidence="2" id="KW-0472">Membrane</keyword>
<proteinExistence type="predicted"/>
<gene>
    <name evidence="3" type="ORF">OCV88_01320</name>
</gene>
<feature type="compositionally biased region" description="Basic and acidic residues" evidence="1">
    <location>
        <begin position="41"/>
        <end position="50"/>
    </location>
</feature>
<feature type="compositionally biased region" description="Polar residues" evidence="1">
    <location>
        <begin position="108"/>
        <end position="144"/>
    </location>
</feature>
<name>A0ABT2TFM1_9FIRM</name>
<keyword evidence="2" id="KW-1133">Transmembrane helix</keyword>
<comment type="caution">
    <text evidence="3">The sequence shown here is derived from an EMBL/GenBank/DDBJ whole genome shotgun (WGS) entry which is preliminary data.</text>
</comment>
<protein>
    <submittedName>
        <fullName evidence="3">Stage III sporulation protein AG</fullName>
    </submittedName>
</protein>
<dbReference type="RefSeq" id="WP_158423849.1">
    <property type="nucleotide sequence ID" value="NZ_JAOQJQ010000001.1"/>
</dbReference>
<feature type="region of interest" description="Disordered" evidence="1">
    <location>
        <begin position="41"/>
        <end position="70"/>
    </location>
</feature>
<evidence type="ECO:0000313" key="3">
    <source>
        <dbReference type="EMBL" id="MCU6760974.1"/>
    </source>
</evidence>
<organism evidence="3 4">
    <name type="scientific">Brotonthovivens ammoniilytica</name>
    <dbReference type="NCBI Taxonomy" id="2981725"/>
    <lineage>
        <taxon>Bacteria</taxon>
        <taxon>Bacillati</taxon>
        <taxon>Bacillota</taxon>
        <taxon>Clostridia</taxon>
        <taxon>Lachnospirales</taxon>
        <taxon>Lachnospiraceae</taxon>
        <taxon>Brotonthovivens</taxon>
    </lineage>
</organism>
<feature type="transmembrane region" description="Helical" evidence="2">
    <location>
        <begin position="20"/>
        <end position="37"/>
    </location>
</feature>
<dbReference type="Proteomes" id="UP001652442">
    <property type="component" value="Unassembled WGS sequence"/>
</dbReference>
<dbReference type="EMBL" id="JAOQJQ010000001">
    <property type="protein sequence ID" value="MCU6760974.1"/>
    <property type="molecule type" value="Genomic_DNA"/>
</dbReference>
<sequence>MDIRKFIKEKQWKKWKKDQWLIVFLAGVLLLVIAIPVNSGKKSENTKDTQAEQTVKNQKSENQSDSDYEGQLEKKLEQVLKQMDGAGQVQVMITLKDTGESVVEKDINTTGNTTEESDSQGGTRKTVENQQEESTVYQDGTQDGSPFISKETMPQIEGVLVVAQGGGDTVTAKNISEAVEALFGIEAHKIKVVKMNMQEG</sequence>
<feature type="compositionally biased region" description="Polar residues" evidence="1">
    <location>
        <begin position="51"/>
        <end position="63"/>
    </location>
</feature>